<comment type="caution">
    <text evidence="1">The sequence shown here is derived from an EMBL/GenBank/DDBJ whole genome shotgun (WGS) entry which is preliminary data.</text>
</comment>
<accession>A0ABR3T2X0</accession>
<dbReference type="Proteomes" id="UP001521184">
    <property type="component" value="Unassembled WGS sequence"/>
</dbReference>
<organism evidence="1 2">
    <name type="scientific">Diplodia intermedia</name>
    <dbReference type="NCBI Taxonomy" id="856260"/>
    <lineage>
        <taxon>Eukaryota</taxon>
        <taxon>Fungi</taxon>
        <taxon>Dikarya</taxon>
        <taxon>Ascomycota</taxon>
        <taxon>Pezizomycotina</taxon>
        <taxon>Dothideomycetes</taxon>
        <taxon>Dothideomycetes incertae sedis</taxon>
        <taxon>Botryosphaeriales</taxon>
        <taxon>Botryosphaeriaceae</taxon>
        <taxon>Diplodia</taxon>
    </lineage>
</organism>
<sequence length="135" mass="14511">MTDLSHYILSRVRRDQTEALFEELGKVLGKIRDDCPGSYNRAVEMVAEMDPHCANRNVLVDNPNAGNINAKRSVSSKPKAKPQMSIRAFAKVAVTDTSASAKDDAAAPLFNESKKLAAPMAALANAVAAKKIKGK</sequence>
<evidence type="ECO:0000313" key="2">
    <source>
        <dbReference type="Proteomes" id="UP001521184"/>
    </source>
</evidence>
<proteinExistence type="predicted"/>
<dbReference type="EMBL" id="JAKEKT020000142">
    <property type="protein sequence ID" value="KAL1633904.1"/>
    <property type="molecule type" value="Genomic_DNA"/>
</dbReference>
<name>A0ABR3T2X0_9PEZI</name>
<evidence type="ECO:0000313" key="1">
    <source>
        <dbReference type="EMBL" id="KAL1633904.1"/>
    </source>
</evidence>
<reference evidence="1 2" key="1">
    <citation type="journal article" date="2023" name="Plant Dis.">
        <title>First Report of Diplodia intermedia Causing Canker and Dieback Diseases on Apple Trees in Canada.</title>
        <authorList>
            <person name="Ellouze W."/>
            <person name="Ilyukhin E."/>
            <person name="Sulman M."/>
            <person name="Ali S."/>
        </authorList>
    </citation>
    <scope>NUCLEOTIDE SEQUENCE [LARGE SCALE GENOMIC DNA]</scope>
    <source>
        <strain evidence="1 2">M45-28</strain>
    </source>
</reference>
<protein>
    <submittedName>
        <fullName evidence="1">Uncharacterized protein</fullName>
    </submittedName>
</protein>
<gene>
    <name evidence="1" type="ORF">SLS58_010894</name>
</gene>
<keyword evidence="2" id="KW-1185">Reference proteome</keyword>